<dbReference type="Proteomes" id="UP000516028">
    <property type="component" value="Chromosome"/>
</dbReference>
<dbReference type="AlphaFoldDB" id="A0A7H0GIW7"/>
<keyword evidence="1" id="KW-1133">Transmembrane helix</keyword>
<dbReference type="EMBL" id="CP060783">
    <property type="protein sequence ID" value="QNP48233.1"/>
    <property type="molecule type" value="Genomic_DNA"/>
</dbReference>
<organism evidence="3 4">
    <name type="scientific">Diaphorobacter aerolatus</name>
    <dbReference type="NCBI Taxonomy" id="1288495"/>
    <lineage>
        <taxon>Bacteria</taxon>
        <taxon>Pseudomonadati</taxon>
        <taxon>Pseudomonadota</taxon>
        <taxon>Betaproteobacteria</taxon>
        <taxon>Burkholderiales</taxon>
        <taxon>Comamonadaceae</taxon>
        <taxon>Diaphorobacter</taxon>
    </lineage>
</organism>
<dbReference type="Pfam" id="PF05232">
    <property type="entry name" value="BTP"/>
    <property type="match status" value="2"/>
</dbReference>
<feature type="transmembrane region" description="Helical" evidence="1">
    <location>
        <begin position="34"/>
        <end position="56"/>
    </location>
</feature>
<gene>
    <name evidence="3" type="ORF">H9K75_19895</name>
</gene>
<protein>
    <submittedName>
        <fullName evidence="3">PACE efflux transporter</fullName>
    </submittedName>
</protein>
<evidence type="ECO:0000313" key="3">
    <source>
        <dbReference type="EMBL" id="QNP48233.1"/>
    </source>
</evidence>
<dbReference type="InterPro" id="IPR007896">
    <property type="entry name" value="BTP_bacteria"/>
</dbReference>
<name>A0A7H0GIW7_9BURK</name>
<reference evidence="3 4" key="1">
    <citation type="submission" date="2020-08" db="EMBL/GenBank/DDBJ databases">
        <title>Genome sequence of Diaphorobacter aerolatus KACC 16536T.</title>
        <authorList>
            <person name="Hyun D.-W."/>
            <person name="Bae J.-W."/>
        </authorList>
    </citation>
    <scope>NUCLEOTIDE SEQUENCE [LARGE SCALE GENOMIC DNA]</scope>
    <source>
        <strain evidence="3 4">KACC 16536</strain>
    </source>
</reference>
<keyword evidence="4" id="KW-1185">Reference proteome</keyword>
<sequence length="140" mass="15131">MQGIKRKLVYVTVFEAIAISVCTVGFAMLSGKSLAHAGALSVVTSAIAIMWNFLFTNLFEAWEARQATGGRSIGRRVAHAVCFEAGLLLIIVPLTAAWLDITLASALVLNIGLAGFFLVYTFAFNWSFDRLFGLPASARK</sequence>
<dbReference type="NCBIfam" id="NF033664">
    <property type="entry name" value="PACE_transport"/>
    <property type="match status" value="1"/>
</dbReference>
<dbReference type="InterPro" id="IPR058208">
    <property type="entry name" value="PACE"/>
</dbReference>
<feature type="domain" description="Chlorhexidine efflux transporter" evidence="2">
    <location>
        <begin position="71"/>
        <end position="133"/>
    </location>
</feature>
<keyword evidence="1" id="KW-0812">Transmembrane</keyword>
<feature type="transmembrane region" description="Helical" evidence="1">
    <location>
        <begin position="77"/>
        <end position="98"/>
    </location>
</feature>
<dbReference type="KEGG" id="daer:H9K75_19895"/>
<evidence type="ECO:0000256" key="1">
    <source>
        <dbReference type="SAM" id="Phobius"/>
    </source>
</evidence>
<feature type="transmembrane region" description="Helical" evidence="1">
    <location>
        <begin position="104"/>
        <end position="124"/>
    </location>
</feature>
<evidence type="ECO:0000259" key="2">
    <source>
        <dbReference type="Pfam" id="PF05232"/>
    </source>
</evidence>
<accession>A0A7H0GIW7</accession>
<evidence type="ECO:0000313" key="4">
    <source>
        <dbReference type="Proteomes" id="UP000516028"/>
    </source>
</evidence>
<feature type="domain" description="Chlorhexidine efflux transporter" evidence="2">
    <location>
        <begin position="3"/>
        <end position="65"/>
    </location>
</feature>
<keyword evidence="1" id="KW-0472">Membrane</keyword>
<dbReference type="RefSeq" id="WP_187723862.1">
    <property type="nucleotide sequence ID" value="NZ_CP060783.1"/>
</dbReference>
<feature type="transmembrane region" description="Helical" evidence="1">
    <location>
        <begin position="7"/>
        <end position="28"/>
    </location>
</feature>
<proteinExistence type="predicted"/>